<dbReference type="FunFam" id="3.40.50.1390:FF:000001">
    <property type="entry name" value="DNA recombinase"/>
    <property type="match status" value="1"/>
</dbReference>
<dbReference type="InterPro" id="IPR006119">
    <property type="entry name" value="Resolv_N"/>
</dbReference>
<dbReference type="Gene3D" id="3.40.50.1390">
    <property type="entry name" value="Resolvase, N-terminal catalytic domain"/>
    <property type="match status" value="1"/>
</dbReference>
<keyword evidence="2" id="KW-0229">DNA integration</keyword>
<dbReference type="Proteomes" id="UP000540989">
    <property type="component" value="Unassembled WGS sequence"/>
</dbReference>
<feature type="domain" description="Resolvase/invertase-type recombinase catalytic" evidence="8">
    <location>
        <begin position="1"/>
        <end position="135"/>
    </location>
</feature>
<dbReference type="InterPro" id="IPR006120">
    <property type="entry name" value="Resolvase_HTH_dom"/>
</dbReference>
<evidence type="ECO:0000256" key="3">
    <source>
        <dbReference type="ARBA" id="ARBA00023100"/>
    </source>
</evidence>
<dbReference type="SMART" id="SM00857">
    <property type="entry name" value="Resolvase"/>
    <property type="match status" value="1"/>
</dbReference>
<dbReference type="InterPro" id="IPR050639">
    <property type="entry name" value="SSR_resolvase"/>
</dbReference>
<dbReference type="Gene3D" id="1.10.10.60">
    <property type="entry name" value="Homeodomain-like"/>
    <property type="match status" value="1"/>
</dbReference>
<dbReference type="RefSeq" id="WP_184224580.1">
    <property type="nucleotide sequence ID" value="NZ_JACHIP010000059.1"/>
</dbReference>
<dbReference type="InterPro" id="IPR006118">
    <property type="entry name" value="Recombinase_CS"/>
</dbReference>
<dbReference type="GO" id="GO:0003677">
    <property type="term" value="F:DNA binding"/>
    <property type="evidence" value="ECO:0007669"/>
    <property type="project" value="UniProtKB-KW"/>
</dbReference>
<comment type="similarity">
    <text evidence="1">Belongs to the site-specific recombinase resolvase family.</text>
</comment>
<dbReference type="InterPro" id="IPR036162">
    <property type="entry name" value="Resolvase-like_N_sf"/>
</dbReference>
<name>A0A7W7ZKH3_9BACT</name>
<gene>
    <name evidence="9" type="ORF">HDF16_006350</name>
</gene>
<dbReference type="GO" id="GO:0000150">
    <property type="term" value="F:DNA strand exchange activity"/>
    <property type="evidence" value="ECO:0007669"/>
    <property type="project" value="UniProtKB-KW"/>
</dbReference>
<feature type="active site" description="O-(5'-phospho-DNA)-serine intermediate" evidence="6 7">
    <location>
        <position position="9"/>
    </location>
</feature>
<dbReference type="Pfam" id="PF02796">
    <property type="entry name" value="HTH_7"/>
    <property type="match status" value="1"/>
</dbReference>
<dbReference type="PANTHER" id="PTHR30461">
    <property type="entry name" value="DNA-INVERTASE FROM LAMBDOID PROPHAGE"/>
    <property type="match status" value="1"/>
</dbReference>
<dbReference type="PROSITE" id="PS00397">
    <property type="entry name" value="RECOMBINASES_1"/>
    <property type="match status" value="1"/>
</dbReference>
<keyword evidence="3" id="KW-0230">DNA invertase</keyword>
<protein>
    <submittedName>
        <fullName evidence="9">DNA invertase Pin-like site-specific DNA recombinase</fullName>
    </submittedName>
</protein>
<comment type="caution">
    <text evidence="9">The sequence shown here is derived from an EMBL/GenBank/DDBJ whole genome shotgun (WGS) entry which is preliminary data.</text>
</comment>
<dbReference type="CDD" id="cd03768">
    <property type="entry name" value="SR_ResInv"/>
    <property type="match status" value="1"/>
</dbReference>
<evidence type="ECO:0000313" key="10">
    <source>
        <dbReference type="Proteomes" id="UP000540989"/>
    </source>
</evidence>
<organism evidence="9 10">
    <name type="scientific">Granulicella aggregans</name>
    <dbReference type="NCBI Taxonomy" id="474949"/>
    <lineage>
        <taxon>Bacteria</taxon>
        <taxon>Pseudomonadati</taxon>
        <taxon>Acidobacteriota</taxon>
        <taxon>Terriglobia</taxon>
        <taxon>Terriglobales</taxon>
        <taxon>Acidobacteriaceae</taxon>
        <taxon>Granulicella</taxon>
    </lineage>
</organism>
<dbReference type="PROSITE" id="PS51736">
    <property type="entry name" value="RECOMBINASES_3"/>
    <property type="match status" value="1"/>
</dbReference>
<evidence type="ECO:0000256" key="7">
    <source>
        <dbReference type="PROSITE-ProRule" id="PRU10137"/>
    </source>
</evidence>
<dbReference type="AlphaFoldDB" id="A0A7W7ZKH3"/>
<dbReference type="SUPFAM" id="SSF53041">
    <property type="entry name" value="Resolvase-like"/>
    <property type="match status" value="1"/>
</dbReference>
<dbReference type="CDD" id="cd00569">
    <property type="entry name" value="HTH_Hin_like"/>
    <property type="match status" value="1"/>
</dbReference>
<evidence type="ECO:0000256" key="2">
    <source>
        <dbReference type="ARBA" id="ARBA00022908"/>
    </source>
</evidence>
<evidence type="ECO:0000256" key="5">
    <source>
        <dbReference type="ARBA" id="ARBA00023172"/>
    </source>
</evidence>
<dbReference type="SUPFAM" id="SSF46689">
    <property type="entry name" value="Homeodomain-like"/>
    <property type="match status" value="1"/>
</dbReference>
<accession>A0A7W7ZKH3</accession>
<dbReference type="InterPro" id="IPR009057">
    <property type="entry name" value="Homeodomain-like_sf"/>
</dbReference>
<evidence type="ECO:0000256" key="1">
    <source>
        <dbReference type="ARBA" id="ARBA00009913"/>
    </source>
</evidence>
<proteinExistence type="inferred from homology"/>
<sequence>MKIGYARVSTEDQRLTLQLEALKEAGCGKVFREKVSGAYRDRPELNRMLDQLREGDIVTVWKLDRLARSTRNLLEIVEAIRQAGARFQSISEPWADTTTHAGKMIMTIFAGIAEFERDLIRERTGAGRVDAQKRGVRFGRPKKMNDEQLKLARRLLKEGKSVRDVAKTFSIHPATIYRILTPAA</sequence>
<keyword evidence="10" id="KW-1185">Reference proteome</keyword>
<keyword evidence="5" id="KW-0233">DNA recombination</keyword>
<dbReference type="EMBL" id="JACHIP010000059">
    <property type="protein sequence ID" value="MBB5061614.1"/>
    <property type="molecule type" value="Genomic_DNA"/>
</dbReference>
<evidence type="ECO:0000259" key="8">
    <source>
        <dbReference type="PROSITE" id="PS51736"/>
    </source>
</evidence>
<dbReference type="GO" id="GO:0015074">
    <property type="term" value="P:DNA integration"/>
    <property type="evidence" value="ECO:0007669"/>
    <property type="project" value="UniProtKB-KW"/>
</dbReference>
<keyword evidence="4" id="KW-0238">DNA-binding</keyword>
<reference evidence="9 10" key="1">
    <citation type="submission" date="2020-08" db="EMBL/GenBank/DDBJ databases">
        <title>Genomic Encyclopedia of Type Strains, Phase IV (KMG-V): Genome sequencing to study the core and pangenomes of soil and plant-associated prokaryotes.</title>
        <authorList>
            <person name="Whitman W."/>
        </authorList>
    </citation>
    <scope>NUCLEOTIDE SEQUENCE [LARGE SCALE GENOMIC DNA]</scope>
    <source>
        <strain evidence="9 10">M8UP14</strain>
    </source>
</reference>
<evidence type="ECO:0000256" key="6">
    <source>
        <dbReference type="PIRSR" id="PIRSR606118-50"/>
    </source>
</evidence>
<evidence type="ECO:0000313" key="9">
    <source>
        <dbReference type="EMBL" id="MBB5061614.1"/>
    </source>
</evidence>
<dbReference type="PANTHER" id="PTHR30461:SF2">
    <property type="entry name" value="SERINE RECOMBINASE PINE-RELATED"/>
    <property type="match status" value="1"/>
</dbReference>
<dbReference type="Pfam" id="PF00239">
    <property type="entry name" value="Resolvase"/>
    <property type="match status" value="1"/>
</dbReference>
<evidence type="ECO:0000256" key="4">
    <source>
        <dbReference type="ARBA" id="ARBA00023125"/>
    </source>
</evidence>